<feature type="region of interest" description="Disordered" evidence="1">
    <location>
        <begin position="402"/>
        <end position="422"/>
    </location>
</feature>
<protein>
    <submittedName>
        <fullName evidence="2">Uncharacterized protein</fullName>
    </submittedName>
</protein>
<reference evidence="2 3" key="1">
    <citation type="journal article" date="2012" name="Genome Biol. Evol.">
        <title>Related Giant Viruses in Distant Locations and Different Habitats: Acanthamoeba polyphaga moumouvirus Represents a Third Lineage of the Mimiviridae That Is Close to the Megavirus Lineage.</title>
        <authorList>
            <person name="Yoosuf N."/>
            <person name="Yutin N."/>
            <person name="Colson P."/>
            <person name="Shabalina S.A."/>
            <person name="Pagnier I."/>
            <person name="Robert C."/>
            <person name="Azza S."/>
            <person name="Klose T."/>
            <person name="Wong J."/>
            <person name="Rossmann M.G."/>
            <person name="La Scola B."/>
            <person name="Raoult D."/>
            <person name="Koonin E.V."/>
        </authorList>
    </citation>
    <scope>NUCLEOTIDE SEQUENCE [LARGE SCALE GENOMIC DNA]</scope>
    <source>
        <strain evidence="2 3">M10A</strain>
    </source>
</reference>
<name>L7RDL3_9VIRU</name>
<dbReference type="EMBL" id="JX962719">
    <property type="protein sequence ID" value="AGC02381.1"/>
    <property type="molecule type" value="Genomic_DNA"/>
</dbReference>
<accession>L7RDL3</accession>
<dbReference type="KEGG" id="vg:14446120"/>
<evidence type="ECO:0000313" key="3">
    <source>
        <dbReference type="Proteomes" id="UP000201640"/>
    </source>
</evidence>
<organism evidence="2 3">
    <name type="scientific">Acanthamoeba polyphaga moumouvirus</name>
    <dbReference type="NCBI Taxonomy" id="1269028"/>
    <lineage>
        <taxon>Viruses</taxon>
        <taxon>Varidnaviria</taxon>
        <taxon>Bamfordvirae</taxon>
        <taxon>Nucleocytoviricota</taxon>
        <taxon>Megaviricetes</taxon>
        <taxon>Imitervirales</taxon>
        <taxon>Mimiviridae</taxon>
        <taxon>Megamimivirinae</taxon>
        <taxon>Moumouvirus</taxon>
    </lineage>
</organism>
<dbReference type="Proteomes" id="UP000201640">
    <property type="component" value="Segment"/>
</dbReference>
<evidence type="ECO:0000313" key="2">
    <source>
        <dbReference type="EMBL" id="AGC02381.1"/>
    </source>
</evidence>
<dbReference type="GeneID" id="14446120"/>
<evidence type="ECO:0000256" key="1">
    <source>
        <dbReference type="SAM" id="MobiDB-lite"/>
    </source>
</evidence>
<dbReference type="RefSeq" id="YP_007354817.1">
    <property type="nucleotide sequence ID" value="NC_020104.1"/>
</dbReference>
<gene>
    <name evidence="2" type="ORF">Moumou_00866</name>
</gene>
<proteinExistence type="predicted"/>
<sequence length="434" mass="48417">MAGINFFTRHSNVFENDVTKNVAGLANNSSVRQKLASYNLNIANVAWEDTSRFKNSCFGSNISDLTLKVGDKRMPIIRGSNFTDVTVDLEKNKLPKLVVGNQNGTSLMKVTLEEYLRNFHEYCGIVIPNTNLYSDRDEHVLTSAQACVLPLRENKVEFAVDLYNYQSGSEPAVLVIIATAYGTSAQVVSGGNTVLYFNDEGTSRLFKAERLRDYRLSQGKSLDGPMDAEEKALNGIYIFQVPLKVSSPKRYNSYKSDGSYDTDYLYSYFVNDCKFDEESVMLSSMDKSFDSLSPTITIQYFGSQESCSLGNTRSVSSRGMDRAILSIGEEKGPYKGIKNSAGQAYTLVRDVDKPIRLTVQFYMCTDTSDVSDMHVKEISEQIRNIYNQGLNEGSLVVNTTTKPGLQSPKHFTSTRPTETTYQGKYLSDPDISLL</sequence>
<keyword evidence="3" id="KW-1185">Reference proteome</keyword>
<dbReference type="OrthoDB" id="7618at10239"/>